<keyword evidence="4" id="KW-1185">Reference proteome</keyword>
<dbReference type="GO" id="GO:0005739">
    <property type="term" value="C:mitochondrion"/>
    <property type="evidence" value="ECO:0007669"/>
    <property type="project" value="UniProtKB-SubCell"/>
</dbReference>
<dbReference type="OrthoDB" id="538640at2759"/>
<dbReference type="Pfam" id="PF09424">
    <property type="entry name" value="YqeY"/>
    <property type="match status" value="1"/>
</dbReference>
<feature type="region of interest" description="Disordered" evidence="2">
    <location>
        <begin position="152"/>
        <end position="171"/>
    </location>
</feature>
<dbReference type="Proteomes" id="UP000310189">
    <property type="component" value="Unassembled WGS sequence"/>
</dbReference>
<evidence type="ECO:0000256" key="2">
    <source>
        <dbReference type="SAM" id="MobiDB-lite"/>
    </source>
</evidence>
<sequence length="171" mass="18764">MLRTLIRARGLSTSARTAAGIKDSLRNGLKESMKAKDSNTSTVIRSILSEISYSEKESADVDENKTLKLVQKAIARRKESAAQYAQAKREDLADKEAFDISVLEKYIPKPFTQEEMRDLISGILSEAKLTVAELDGRAIGQVIKEFTAKAAGRASGGDASKVIKEMQKDKQ</sequence>
<dbReference type="InterPro" id="IPR019004">
    <property type="entry name" value="YqeY/Aim41"/>
</dbReference>
<dbReference type="SUPFAM" id="SSF89095">
    <property type="entry name" value="GatB/YqeY motif"/>
    <property type="match status" value="1"/>
</dbReference>
<dbReference type="AlphaFoldDB" id="A0A4V4LS86"/>
<comment type="subcellular location">
    <subcellularLocation>
        <location evidence="1">Mitochondrion</location>
    </subcellularLocation>
</comment>
<comment type="similarity">
    <text evidence="1">Belongs to the AIM41 family.</text>
</comment>
<comment type="caution">
    <text evidence="3">The sequence shown here is derived from an EMBL/GenBank/DDBJ whole genome shotgun (WGS) entry which is preliminary data.</text>
</comment>
<name>A0A4V4LS86_9BASI</name>
<dbReference type="InterPro" id="IPR042184">
    <property type="entry name" value="YqeY/Aim41_N"/>
</dbReference>
<dbReference type="PANTHER" id="PTHR28055">
    <property type="entry name" value="ALTERED INHERITANCE OF MITOCHONDRIA PROTEIN 41, MITOCHONDRIAL"/>
    <property type="match status" value="1"/>
</dbReference>
<dbReference type="GO" id="GO:0016884">
    <property type="term" value="F:carbon-nitrogen ligase activity, with glutamine as amido-N-donor"/>
    <property type="evidence" value="ECO:0007669"/>
    <property type="project" value="UniProtKB-UniRule"/>
</dbReference>
<dbReference type="Gene3D" id="1.10.1510.10">
    <property type="entry name" value="Uncharacterised protein YqeY/AIM41 PF09424, N-terminal domain"/>
    <property type="match status" value="1"/>
</dbReference>
<dbReference type="InterPro" id="IPR023168">
    <property type="entry name" value="GatB_Yqey_C_2"/>
</dbReference>
<evidence type="ECO:0000256" key="1">
    <source>
        <dbReference type="RuleBase" id="RU365099"/>
    </source>
</evidence>
<protein>
    <recommendedName>
        <fullName evidence="1">Altered inheritance of mitochondria protein 41</fullName>
    </recommendedName>
</protein>
<accession>A0A4V4LS86</accession>
<proteinExistence type="inferred from homology"/>
<gene>
    <name evidence="1" type="primary">AIM41</name>
    <name evidence="3" type="ORF">E3P99_03957</name>
</gene>
<dbReference type="Gene3D" id="1.10.10.410">
    <property type="match status" value="1"/>
</dbReference>
<feature type="compositionally biased region" description="Basic and acidic residues" evidence="2">
    <location>
        <begin position="161"/>
        <end position="171"/>
    </location>
</feature>
<evidence type="ECO:0000313" key="4">
    <source>
        <dbReference type="Proteomes" id="UP000310189"/>
    </source>
</evidence>
<keyword evidence="1" id="KW-0496">Mitochondrion</keyword>
<dbReference type="InterPro" id="IPR003789">
    <property type="entry name" value="Asn/Gln_tRNA_amidoTrase-B-like"/>
</dbReference>
<dbReference type="EMBL" id="SPNW01000105">
    <property type="protein sequence ID" value="TIA85583.1"/>
    <property type="molecule type" value="Genomic_DNA"/>
</dbReference>
<reference evidence="3 4" key="1">
    <citation type="submission" date="2019-03" db="EMBL/GenBank/DDBJ databases">
        <title>Sequencing 23 genomes of Wallemia ichthyophaga.</title>
        <authorList>
            <person name="Gostincar C."/>
        </authorList>
    </citation>
    <scope>NUCLEOTIDE SEQUENCE [LARGE SCALE GENOMIC DNA]</scope>
    <source>
        <strain evidence="3 4">EXF-5753</strain>
    </source>
</reference>
<organism evidence="3 4">
    <name type="scientific">Wallemia hederae</name>
    <dbReference type="NCBI Taxonomy" id="1540922"/>
    <lineage>
        <taxon>Eukaryota</taxon>
        <taxon>Fungi</taxon>
        <taxon>Dikarya</taxon>
        <taxon>Basidiomycota</taxon>
        <taxon>Wallemiomycotina</taxon>
        <taxon>Wallemiomycetes</taxon>
        <taxon>Wallemiales</taxon>
        <taxon>Wallemiaceae</taxon>
        <taxon>Wallemia</taxon>
    </lineage>
</organism>
<dbReference type="PANTHER" id="PTHR28055:SF1">
    <property type="entry name" value="ALTERED INHERITANCE OF MITOCHONDRIA PROTEIN 41, MITOCHONDRIAL"/>
    <property type="match status" value="1"/>
</dbReference>
<evidence type="ECO:0000313" key="3">
    <source>
        <dbReference type="EMBL" id="TIA85583.1"/>
    </source>
</evidence>